<reference evidence="1" key="2">
    <citation type="journal article" date="2018" name="Genome Announc.">
        <title>First Report of a Complete Genome Sequence of White spot syndrome virus from India.</title>
        <authorList>
            <person name="Vinaya Kumar K."/>
            <person name="Shekhar M.S."/>
            <person name="Otta S.K."/>
            <person name="Karthic K."/>
            <person name="Ashok Kumar J."/>
            <person name="Gopikrishna G."/>
            <person name="Vijayan K.K."/>
        </authorList>
    </citation>
    <scope>NUCLEOTIDE SEQUENCE</scope>
    <source>
        <strain evidence="1">IN_AP4RU</strain>
    </source>
</reference>
<proteinExistence type="predicted"/>
<organism evidence="1">
    <name type="scientific">White spot syndrome virus</name>
    <dbReference type="NCBI Taxonomy" id="342409"/>
    <lineage>
        <taxon>Viruses</taxon>
        <taxon>Viruses incertae sedis</taxon>
        <taxon>Naldaviricetes</taxon>
        <taxon>Nimaviridae</taxon>
        <taxon>Whispovirus</taxon>
    </lineage>
</organism>
<reference evidence="1" key="1">
    <citation type="submission" date="2017-12" db="EMBL/GenBank/DDBJ databases">
        <authorList>
            <person name="Katneni V.K."/>
            <person name="Shekhar M.S."/>
            <person name="Otta S.K."/>
            <person name="Karthic K."/>
            <person name="Jangam A.K."/>
            <person name="Gopikrishna G."/>
            <person name="Vijayan K.K."/>
        </authorList>
    </citation>
    <scope>NUCLEOTIDE SEQUENCE [LARGE SCALE GENOMIC DNA]</scope>
    <source>
        <strain evidence="1">IN_AP4RU</strain>
    </source>
</reference>
<evidence type="ECO:0000313" key="1">
    <source>
        <dbReference type="EMBL" id="AUO15303.1"/>
    </source>
</evidence>
<sequence>MLLRCIGNWPGCRRTSIGWTRKCYQFCDLRGNIGQIVSEI</sequence>
<dbReference type="Proteomes" id="UP000267352">
    <property type="component" value="Segment"/>
</dbReference>
<protein>
    <submittedName>
        <fullName evidence="1">WSSV589</fullName>
    </submittedName>
</protein>
<accession>A0A2I6SCL8</accession>
<name>A0A2I6SCL8_9VIRU</name>
<dbReference type="EMBL" id="MG702567">
    <property type="protein sequence ID" value="AUO15303.1"/>
    <property type="molecule type" value="Genomic_DNA"/>
</dbReference>